<dbReference type="SMART" id="SM00563">
    <property type="entry name" value="PlsC"/>
    <property type="match status" value="1"/>
</dbReference>
<feature type="domain" description="Phospholipid/glycerol acyltransferase" evidence="3">
    <location>
        <begin position="42"/>
        <end position="160"/>
    </location>
</feature>
<dbReference type="GO" id="GO:0005886">
    <property type="term" value="C:plasma membrane"/>
    <property type="evidence" value="ECO:0007669"/>
    <property type="project" value="TreeGrafter"/>
</dbReference>
<dbReference type="Proteomes" id="UP001247307">
    <property type="component" value="Unassembled WGS sequence"/>
</dbReference>
<dbReference type="CDD" id="cd07989">
    <property type="entry name" value="LPLAT_AGPAT-like"/>
    <property type="match status" value="1"/>
</dbReference>
<dbReference type="GO" id="GO:0003841">
    <property type="term" value="F:1-acylglycerol-3-phosphate O-acyltransferase activity"/>
    <property type="evidence" value="ECO:0007669"/>
    <property type="project" value="UniProtKB-EC"/>
</dbReference>
<dbReference type="GO" id="GO:0006654">
    <property type="term" value="P:phosphatidic acid biosynthetic process"/>
    <property type="evidence" value="ECO:0007669"/>
    <property type="project" value="TreeGrafter"/>
</dbReference>
<dbReference type="RefSeq" id="WP_309852487.1">
    <property type="nucleotide sequence ID" value="NZ_BAAAIU010000004.1"/>
</dbReference>
<dbReference type="Pfam" id="PF01553">
    <property type="entry name" value="Acyltransferase"/>
    <property type="match status" value="1"/>
</dbReference>
<comment type="caution">
    <text evidence="4">The sequence shown here is derived from an EMBL/GenBank/DDBJ whole genome shotgun (WGS) entry which is preliminary data.</text>
</comment>
<dbReference type="PANTHER" id="PTHR10434">
    <property type="entry name" value="1-ACYL-SN-GLYCEROL-3-PHOSPHATE ACYLTRANSFERASE"/>
    <property type="match status" value="1"/>
</dbReference>
<organism evidence="4 5">
    <name type="scientific">Falsarthrobacter nasiphocae</name>
    <dbReference type="NCBI Taxonomy" id="189863"/>
    <lineage>
        <taxon>Bacteria</taxon>
        <taxon>Bacillati</taxon>
        <taxon>Actinomycetota</taxon>
        <taxon>Actinomycetes</taxon>
        <taxon>Micrococcales</taxon>
        <taxon>Micrococcaceae</taxon>
        <taxon>Falsarthrobacter</taxon>
    </lineage>
</organism>
<name>A0AAE4C739_9MICC</name>
<accession>A0AAE4C739</accession>
<sequence length="238" mass="25632">MATANSVKRTIRGTAAVVIPFLKGTFDITWKGQEHLAGEGGVIVVSNHVTQVDPLLVGHFVLDTGRMPHFMAKKSMFGWPLVGWIMRRSNQVPVFRGTQDAGRAIDIAREIVAGGEALIVYPEGTLTRDPGLWPMRGYTGAARLALATGAPVVPVAHWGDQMVLPTRGGTKIPKRFRPPVTVQAGPAVDLSDLRDQPITKATLMEATERIMSALTAQLADIRGEAPPAVRFDPRKAAS</sequence>
<evidence type="ECO:0000259" key="3">
    <source>
        <dbReference type="SMART" id="SM00563"/>
    </source>
</evidence>
<proteinExistence type="predicted"/>
<reference evidence="4" key="1">
    <citation type="submission" date="2023-07" db="EMBL/GenBank/DDBJ databases">
        <title>Sequencing the genomes of 1000 actinobacteria strains.</title>
        <authorList>
            <person name="Klenk H.-P."/>
        </authorList>
    </citation>
    <scope>NUCLEOTIDE SEQUENCE</scope>
    <source>
        <strain evidence="4">DSM 13988</strain>
    </source>
</reference>
<evidence type="ECO:0000256" key="2">
    <source>
        <dbReference type="ARBA" id="ARBA00023315"/>
    </source>
</evidence>
<protein>
    <submittedName>
        <fullName evidence="4">1-acyl-sn-glycerol-3-phosphate acyltransferase</fullName>
        <ecNumber evidence="4">2.3.1.51</ecNumber>
    </submittedName>
</protein>
<dbReference type="EC" id="2.3.1.51" evidence="4"/>
<evidence type="ECO:0000313" key="5">
    <source>
        <dbReference type="Proteomes" id="UP001247307"/>
    </source>
</evidence>
<dbReference type="SUPFAM" id="SSF69593">
    <property type="entry name" value="Glycerol-3-phosphate (1)-acyltransferase"/>
    <property type="match status" value="1"/>
</dbReference>
<keyword evidence="5" id="KW-1185">Reference proteome</keyword>
<dbReference type="EMBL" id="JAVDUI010000001">
    <property type="protein sequence ID" value="MDR6892837.1"/>
    <property type="molecule type" value="Genomic_DNA"/>
</dbReference>
<dbReference type="InterPro" id="IPR002123">
    <property type="entry name" value="Plipid/glycerol_acylTrfase"/>
</dbReference>
<evidence type="ECO:0000256" key="1">
    <source>
        <dbReference type="ARBA" id="ARBA00022679"/>
    </source>
</evidence>
<keyword evidence="2 4" id="KW-0012">Acyltransferase</keyword>
<gene>
    <name evidence="4" type="ORF">J2S35_001777</name>
</gene>
<dbReference type="PANTHER" id="PTHR10434:SF55">
    <property type="entry name" value="POSSIBLE ACYLTRANSFERASE"/>
    <property type="match status" value="1"/>
</dbReference>
<evidence type="ECO:0000313" key="4">
    <source>
        <dbReference type="EMBL" id="MDR6892837.1"/>
    </source>
</evidence>
<keyword evidence="1 4" id="KW-0808">Transferase</keyword>
<dbReference type="AlphaFoldDB" id="A0AAE4C739"/>